<dbReference type="GeneID" id="57967822"/>
<dbReference type="InterPro" id="IPR044668">
    <property type="entry name" value="PuuD-like"/>
</dbReference>
<protein>
    <submittedName>
        <fullName evidence="1">Gamma-glutamyl-gamma-aminobutyrate hydrolase family protein</fullName>
    </submittedName>
</protein>
<dbReference type="InterPro" id="IPR029062">
    <property type="entry name" value="Class_I_gatase-like"/>
</dbReference>
<accession>A0AAW6AY93</accession>
<dbReference type="PROSITE" id="PS51273">
    <property type="entry name" value="GATASE_TYPE_1"/>
    <property type="match status" value="1"/>
</dbReference>
<dbReference type="EMBL" id="JAQLGM010000024">
    <property type="protein sequence ID" value="MDB2000684.1"/>
    <property type="molecule type" value="Genomic_DNA"/>
</dbReference>
<evidence type="ECO:0000313" key="2">
    <source>
        <dbReference type="Proteomes" id="UP001300871"/>
    </source>
</evidence>
<proteinExistence type="predicted"/>
<dbReference type="GO" id="GO:0005829">
    <property type="term" value="C:cytosol"/>
    <property type="evidence" value="ECO:0007669"/>
    <property type="project" value="TreeGrafter"/>
</dbReference>
<gene>
    <name evidence="1" type="ORF">PM006_10780</name>
</gene>
<dbReference type="Proteomes" id="UP001300871">
    <property type="component" value="Unassembled WGS sequence"/>
</dbReference>
<comment type="caution">
    <text evidence="1">The sequence shown here is derived from an EMBL/GenBank/DDBJ whole genome shotgun (WGS) entry which is preliminary data.</text>
</comment>
<reference evidence="1" key="1">
    <citation type="submission" date="2023-01" db="EMBL/GenBank/DDBJ databases">
        <title>Human gut microbiome strain richness.</title>
        <authorList>
            <person name="Chen-Liaw A."/>
        </authorList>
    </citation>
    <scope>NUCLEOTIDE SEQUENCE</scope>
    <source>
        <strain evidence="1">B1_m1001713B170214d0_201011</strain>
    </source>
</reference>
<name>A0AAW6AY93_CLOSY</name>
<sequence length="242" mass="25985">MNDLPVIGLSTGRMFLEGSNLTGMERVIVNGDYIGAVKKAGGLSVPVPPVCSPDEIRQYVKLCDGIIITGGLDAAPILYGEMPHPGCGIFDLDMDRTHIELIREAIRQGKPLLGICRGMQLINVALGGTLYQDIPSQCPGCGGHSYTYIRGDAVHSVTLDEGSPLHRIYGRTVLDVNSIHHQSVKECGKGVEICARSADGIAEGLCVPGQKILGIQWHPEMLLTKSDESLCLFADFIGQCRS</sequence>
<dbReference type="CDD" id="cd01745">
    <property type="entry name" value="GATase1_2"/>
    <property type="match status" value="1"/>
</dbReference>
<evidence type="ECO:0000313" key="1">
    <source>
        <dbReference type="EMBL" id="MDB2000684.1"/>
    </source>
</evidence>
<organism evidence="1 2">
    <name type="scientific">Clostridium symbiosum</name>
    <name type="common">Bacteroides symbiosus</name>
    <dbReference type="NCBI Taxonomy" id="1512"/>
    <lineage>
        <taxon>Bacteria</taxon>
        <taxon>Bacillati</taxon>
        <taxon>Bacillota</taxon>
        <taxon>Clostridia</taxon>
        <taxon>Lachnospirales</taxon>
        <taxon>Lachnospiraceae</taxon>
        <taxon>Otoolea</taxon>
    </lineage>
</organism>
<dbReference type="PANTHER" id="PTHR43235:SF1">
    <property type="entry name" value="GLUTAMINE AMIDOTRANSFERASE PB2B2.05-RELATED"/>
    <property type="match status" value="1"/>
</dbReference>
<dbReference type="PANTHER" id="PTHR43235">
    <property type="entry name" value="GLUTAMINE AMIDOTRANSFERASE PB2B2.05-RELATED"/>
    <property type="match status" value="1"/>
</dbReference>
<dbReference type="SUPFAM" id="SSF52317">
    <property type="entry name" value="Class I glutamine amidotransferase-like"/>
    <property type="match status" value="1"/>
</dbReference>
<dbReference type="RefSeq" id="WP_003497429.1">
    <property type="nucleotide sequence ID" value="NZ_BAABZD010000003.1"/>
</dbReference>
<dbReference type="GO" id="GO:0006598">
    <property type="term" value="P:polyamine catabolic process"/>
    <property type="evidence" value="ECO:0007669"/>
    <property type="project" value="TreeGrafter"/>
</dbReference>
<dbReference type="Gene3D" id="3.40.50.880">
    <property type="match status" value="1"/>
</dbReference>
<keyword evidence="1" id="KW-0378">Hydrolase</keyword>
<dbReference type="InterPro" id="IPR011697">
    <property type="entry name" value="Peptidase_C26"/>
</dbReference>
<dbReference type="AlphaFoldDB" id="A0AAW6AY93"/>
<dbReference type="GO" id="GO:0033969">
    <property type="term" value="F:gamma-glutamyl-gamma-aminobutyrate hydrolase activity"/>
    <property type="evidence" value="ECO:0007669"/>
    <property type="project" value="TreeGrafter"/>
</dbReference>
<dbReference type="Pfam" id="PF07722">
    <property type="entry name" value="Peptidase_C26"/>
    <property type="match status" value="1"/>
</dbReference>